<feature type="domain" description="tRNA intron endonuclease N-terminal" evidence="1">
    <location>
        <begin position="129"/>
        <end position="228"/>
    </location>
</feature>
<reference evidence="2 3" key="2">
    <citation type="submission" date="2018-11" db="EMBL/GenBank/DDBJ databases">
        <authorList>
            <consortium name="Pathogen Informatics"/>
        </authorList>
    </citation>
    <scope>NUCLEOTIDE SEQUENCE [LARGE SCALE GENOMIC DNA]</scope>
    <source>
        <strain evidence="2 3">Costa Rica</strain>
    </source>
</reference>
<protein>
    <submittedName>
        <fullName evidence="4">tRNA_int_endo_N domain-containing protein</fullName>
    </submittedName>
</protein>
<evidence type="ECO:0000259" key="1">
    <source>
        <dbReference type="Pfam" id="PF02778"/>
    </source>
</evidence>
<proteinExistence type="predicted"/>
<evidence type="ECO:0000313" key="2">
    <source>
        <dbReference type="EMBL" id="VDM60903.1"/>
    </source>
</evidence>
<dbReference type="Pfam" id="PF02778">
    <property type="entry name" value="tRNA_int_endo_N"/>
    <property type="match status" value="1"/>
</dbReference>
<dbReference type="SUPFAM" id="SSF75304">
    <property type="entry name" value="Amidase signature (AS) enzymes"/>
    <property type="match status" value="1"/>
</dbReference>
<dbReference type="Gene3D" id="3.40.1350.10">
    <property type="match status" value="1"/>
</dbReference>
<evidence type="ECO:0000313" key="4">
    <source>
        <dbReference type="WBParaSite" id="ACOC_0000931701-mRNA-1"/>
    </source>
</evidence>
<evidence type="ECO:0000313" key="3">
    <source>
        <dbReference type="Proteomes" id="UP000267027"/>
    </source>
</evidence>
<dbReference type="Gene3D" id="3.40.1170.20">
    <property type="entry name" value="tRNA intron endonuclease, N-terminal domain"/>
    <property type="match status" value="1"/>
</dbReference>
<reference evidence="4" key="1">
    <citation type="submission" date="2017-02" db="UniProtKB">
        <authorList>
            <consortium name="WormBaseParasite"/>
        </authorList>
    </citation>
    <scope>IDENTIFICATION</scope>
</reference>
<dbReference type="AlphaFoldDB" id="A0A0R3PTZ7"/>
<dbReference type="InterPro" id="IPR036928">
    <property type="entry name" value="AS_sf"/>
</dbReference>
<accession>A0A0R3PTZ7</accession>
<dbReference type="GO" id="GO:0017064">
    <property type="term" value="F:fatty acid amide hydrolase activity"/>
    <property type="evidence" value="ECO:0007669"/>
    <property type="project" value="TreeGrafter"/>
</dbReference>
<dbReference type="Proteomes" id="UP000267027">
    <property type="component" value="Unassembled WGS sequence"/>
</dbReference>
<dbReference type="GO" id="GO:0006388">
    <property type="term" value="P:tRNA splicing, via endonucleolytic cleavage and ligation"/>
    <property type="evidence" value="ECO:0007669"/>
    <property type="project" value="InterPro"/>
</dbReference>
<dbReference type="InterPro" id="IPR011856">
    <property type="entry name" value="tRNA_endonuc-like_dom_sf"/>
</dbReference>
<dbReference type="GO" id="GO:0000213">
    <property type="term" value="F:tRNA-intron lyase activity"/>
    <property type="evidence" value="ECO:0007669"/>
    <property type="project" value="InterPro"/>
</dbReference>
<sequence length="382" mass="42963">NLLDFPAGVVPVGKVTVKDDEDLVNESTYPVGHNVALRIIRDSSINSVGLPLSVQIVTLPFEEEKCLRVMRDVQGVWSDDYLSKEGTLLFAAVYVCSIGMNLIKHEKKLGGGDIGGQFPFHLSRAIIYGGSIIVEDERGSAHIYSHGGYGYYIDEREDRTNAELFPSVSTEGSSVESASIEARQQWSEKLPVYDRLRLSPEETVYLSIDVNVLEVFEKQKILTQKELWLRMKDFGGTRFLKRYVAYRYLRRSGWHSELLETAGILGIQAYFSHVVILNFLNYFPVIYRGSPGSHHAAAGVKIESHMEPCMFVGLNRVLTNMKKALIVLTVVVPDELDETNPFCADSVHISMSTSMTMFADRKMNDIKARESAKLTFDIPKEH</sequence>
<gene>
    <name evidence="2" type="ORF">ACOC_LOCUS9318</name>
</gene>
<dbReference type="InterPro" id="IPR052096">
    <property type="entry name" value="Endocannabinoid_amidase"/>
</dbReference>
<dbReference type="PANTHER" id="PTHR45847:SF6">
    <property type="entry name" value="FATTY ACID AMIDE HYDROLASE"/>
    <property type="match status" value="1"/>
</dbReference>
<name>A0A0R3PTZ7_ANGCS</name>
<dbReference type="STRING" id="334426.A0A0R3PTZ7"/>
<dbReference type="PANTHER" id="PTHR45847">
    <property type="entry name" value="FATTY ACID AMIDE HYDROLASE"/>
    <property type="match status" value="1"/>
</dbReference>
<organism evidence="4">
    <name type="scientific">Angiostrongylus costaricensis</name>
    <name type="common">Nematode worm</name>
    <dbReference type="NCBI Taxonomy" id="334426"/>
    <lineage>
        <taxon>Eukaryota</taxon>
        <taxon>Metazoa</taxon>
        <taxon>Ecdysozoa</taxon>
        <taxon>Nematoda</taxon>
        <taxon>Chromadorea</taxon>
        <taxon>Rhabditida</taxon>
        <taxon>Rhabditina</taxon>
        <taxon>Rhabditomorpha</taxon>
        <taxon>Strongyloidea</taxon>
        <taxon>Metastrongylidae</taxon>
        <taxon>Angiostrongylus</taxon>
    </lineage>
</organism>
<dbReference type="WBParaSite" id="ACOC_0000931701-mRNA-1">
    <property type="protein sequence ID" value="ACOC_0000931701-mRNA-1"/>
    <property type="gene ID" value="ACOC_0000931701"/>
</dbReference>
<dbReference type="InterPro" id="IPR006678">
    <property type="entry name" value="tRNA_intron_Endonuc_N"/>
</dbReference>
<dbReference type="EMBL" id="UYYA01004279">
    <property type="protein sequence ID" value="VDM60903.1"/>
    <property type="molecule type" value="Genomic_DNA"/>
</dbReference>
<dbReference type="OMA" id="FVERKMN"/>
<dbReference type="GO" id="GO:0009062">
    <property type="term" value="P:fatty acid catabolic process"/>
    <property type="evidence" value="ECO:0007669"/>
    <property type="project" value="TreeGrafter"/>
</dbReference>
<keyword evidence="3" id="KW-1185">Reference proteome</keyword>
<dbReference type="GO" id="GO:0004040">
    <property type="term" value="F:amidase activity"/>
    <property type="evidence" value="ECO:0007669"/>
    <property type="project" value="TreeGrafter"/>
</dbReference>
<dbReference type="OrthoDB" id="10249562at2759"/>
<dbReference type="Gene3D" id="3.90.1300.10">
    <property type="entry name" value="Amidase signature (AS) domain"/>
    <property type="match status" value="1"/>
</dbReference>
<dbReference type="GO" id="GO:0003676">
    <property type="term" value="F:nucleic acid binding"/>
    <property type="evidence" value="ECO:0007669"/>
    <property type="project" value="InterPro"/>
</dbReference>